<dbReference type="GO" id="GO:0007052">
    <property type="term" value="P:mitotic spindle organization"/>
    <property type="evidence" value="ECO:0007669"/>
    <property type="project" value="TreeGrafter"/>
</dbReference>
<dbReference type="CDD" id="cd00106">
    <property type="entry name" value="KISc"/>
    <property type="match status" value="1"/>
</dbReference>
<sequence>MDHKVTTDYTRLLGNANVKVYVRARPCADGQNAPEDMFERKKETPNNIVIKDTERMQYGNHAFSFDNIYWTDTTQETLFEATSKCLVDYALKGINSCCFAYGQTGSGKTFSIFGEQGGEKVGLLSRSIEYLFDMINRQQSKAKEVTLVVSFLEIYCDRVRDLARAYLKKTGRPVSYQTSSSTEWFLRQQQQLIPRTESATSFSSNPPKVEEDYDYEKANFEIHEDAQGRVFVKDLSMVTVTSREEVDAIVQCGLKLRSTHETKMNAVSSRSHTVFTIHVFQQARDSEEVIYGMLNMVDLAGSERLKKSESDGQRLKEALHINSSLSAVGKVVMSLDPESGYNYIPYRDSKLTRLLQNSIGGNCFTTLIATIHPMKEHYEECLGTLQFANRCRSVQNQPRVNHINGTIADKDRRIRKLQEELSIVRRQLEGLRTEYNNRFVATLNELGFQAEEISENGEIKFADGMVLKFVFADETNGQGGADSGAIFKSKHHGTTGHAQNLLKANAIETRNDRDRLRQKYANAKSNFAVVVTEANKEKENARRTINEQKRRIATLESCLQQKTSEYDRALASEAVRHREEMQALLRRNNQTNTSFDAKSLSYQQSFINPLGEDCENSRDREKQFEQKLQHRVVALQKSKENEITLIRQQYEQSLASKTEELNTANNKLQQLQQATTENMDNIREDCVELYTYVGRLVSAVDTSQRTFSLPKNILADPMKLRHMKAIMTPAAARLPIQTSRSAVPAINRIKLSRPVSAPVRRTKTTYAAALRDRRADEGDDRTQNSSECQRLMKLLEEERKKNRALKAANAARTRQKER</sequence>
<comment type="similarity">
    <text evidence="6 7">Belongs to the TRAFAC class myosin-kinesin ATPase superfamily. Kinesin family.</text>
</comment>
<evidence type="ECO:0000259" key="10">
    <source>
        <dbReference type="PROSITE" id="PS50067"/>
    </source>
</evidence>
<dbReference type="SUPFAM" id="SSF52540">
    <property type="entry name" value="P-loop containing nucleoside triphosphate hydrolases"/>
    <property type="match status" value="1"/>
</dbReference>
<keyword evidence="6 7" id="KW-0505">Motor protein</keyword>
<comment type="subcellular location">
    <subcellularLocation>
        <location evidence="1">Cytoplasm</location>
    </subcellularLocation>
</comment>
<dbReference type="InterPro" id="IPR001752">
    <property type="entry name" value="Kinesin_motor_dom"/>
</dbReference>
<dbReference type="PROSITE" id="PS50067">
    <property type="entry name" value="KINESIN_MOTOR_2"/>
    <property type="match status" value="1"/>
</dbReference>
<feature type="region of interest" description="Disordered" evidence="9">
    <location>
        <begin position="797"/>
        <end position="818"/>
    </location>
</feature>
<evidence type="ECO:0000313" key="12">
    <source>
        <dbReference type="Proteomes" id="UP000018948"/>
    </source>
</evidence>
<reference evidence="11 12" key="1">
    <citation type="submission" date="2013-11" db="EMBL/GenBank/DDBJ databases">
        <title>The Genome Sequence of Phytophthora parasitica P10297.</title>
        <authorList>
            <consortium name="The Broad Institute Genomics Platform"/>
            <person name="Russ C."/>
            <person name="Tyler B."/>
            <person name="Panabieres F."/>
            <person name="Shan W."/>
            <person name="Tripathy S."/>
            <person name="Grunwald N."/>
            <person name="Machado M."/>
            <person name="Johnson C.S."/>
            <person name="Walker B."/>
            <person name="Young S.K."/>
            <person name="Zeng Q."/>
            <person name="Gargeya S."/>
            <person name="Fitzgerald M."/>
            <person name="Haas B."/>
            <person name="Abouelleil A."/>
            <person name="Allen A.W."/>
            <person name="Alvarado L."/>
            <person name="Arachchi H.M."/>
            <person name="Berlin A.M."/>
            <person name="Chapman S.B."/>
            <person name="Gainer-Dewar J."/>
            <person name="Goldberg J."/>
            <person name="Griggs A."/>
            <person name="Gujja S."/>
            <person name="Hansen M."/>
            <person name="Howarth C."/>
            <person name="Imamovic A."/>
            <person name="Ireland A."/>
            <person name="Larimer J."/>
            <person name="McCowan C."/>
            <person name="Murphy C."/>
            <person name="Pearson M."/>
            <person name="Poon T.W."/>
            <person name="Priest M."/>
            <person name="Roberts A."/>
            <person name="Saif S."/>
            <person name="Shea T."/>
            <person name="Sisk P."/>
            <person name="Sykes S."/>
            <person name="Wortman J."/>
            <person name="Nusbaum C."/>
            <person name="Birren B."/>
        </authorList>
    </citation>
    <scope>NUCLEOTIDE SEQUENCE [LARGE SCALE GENOMIC DNA]</scope>
    <source>
        <strain evidence="11 12">P10297</strain>
    </source>
</reference>
<dbReference type="GO" id="GO:0007018">
    <property type="term" value="P:microtubule-based movement"/>
    <property type="evidence" value="ECO:0007669"/>
    <property type="project" value="InterPro"/>
</dbReference>
<evidence type="ECO:0000256" key="4">
    <source>
        <dbReference type="ARBA" id="ARBA00022840"/>
    </source>
</evidence>
<keyword evidence="7" id="KW-0493">Microtubule</keyword>
<evidence type="ECO:0000256" key="1">
    <source>
        <dbReference type="ARBA" id="ARBA00004496"/>
    </source>
</evidence>
<evidence type="ECO:0000256" key="6">
    <source>
        <dbReference type="PROSITE-ProRule" id="PRU00283"/>
    </source>
</evidence>
<dbReference type="Pfam" id="PF00225">
    <property type="entry name" value="Kinesin"/>
    <property type="match status" value="1"/>
</dbReference>
<organism evidence="11 12">
    <name type="scientific">Phytophthora nicotianae P10297</name>
    <dbReference type="NCBI Taxonomy" id="1317064"/>
    <lineage>
        <taxon>Eukaryota</taxon>
        <taxon>Sar</taxon>
        <taxon>Stramenopiles</taxon>
        <taxon>Oomycota</taxon>
        <taxon>Peronosporomycetes</taxon>
        <taxon>Peronosporales</taxon>
        <taxon>Peronosporaceae</taxon>
        <taxon>Phytophthora</taxon>
    </lineage>
</organism>
<dbReference type="GO" id="GO:0051231">
    <property type="term" value="P:spindle elongation"/>
    <property type="evidence" value="ECO:0007669"/>
    <property type="project" value="TreeGrafter"/>
</dbReference>
<dbReference type="GO" id="GO:0008017">
    <property type="term" value="F:microtubule binding"/>
    <property type="evidence" value="ECO:0007669"/>
    <property type="project" value="InterPro"/>
</dbReference>
<dbReference type="GO" id="GO:0005737">
    <property type="term" value="C:cytoplasm"/>
    <property type="evidence" value="ECO:0007669"/>
    <property type="project" value="UniProtKB-SubCell"/>
</dbReference>
<keyword evidence="4 6" id="KW-0067">ATP-binding</keyword>
<dbReference type="Gene3D" id="3.40.850.10">
    <property type="entry name" value="Kinesin motor domain"/>
    <property type="match status" value="1"/>
</dbReference>
<evidence type="ECO:0000256" key="3">
    <source>
        <dbReference type="ARBA" id="ARBA00022741"/>
    </source>
</evidence>
<proteinExistence type="inferred from homology"/>
<evidence type="ECO:0000256" key="9">
    <source>
        <dbReference type="SAM" id="MobiDB-lite"/>
    </source>
</evidence>
<dbReference type="EMBL" id="ANIY01001012">
    <property type="protein sequence ID" value="ETP50083.1"/>
    <property type="molecule type" value="Genomic_DNA"/>
</dbReference>
<evidence type="ECO:0000313" key="11">
    <source>
        <dbReference type="EMBL" id="ETP50083.1"/>
    </source>
</evidence>
<dbReference type="PRINTS" id="PR00380">
    <property type="entry name" value="KINESINHEAVY"/>
</dbReference>
<dbReference type="GO" id="GO:0005524">
    <property type="term" value="F:ATP binding"/>
    <property type="evidence" value="ECO:0007669"/>
    <property type="project" value="UniProtKB-UniRule"/>
</dbReference>
<dbReference type="InterPro" id="IPR027640">
    <property type="entry name" value="Kinesin-like_fam"/>
</dbReference>
<dbReference type="PANTHER" id="PTHR47969">
    <property type="entry name" value="CHROMOSOME-ASSOCIATED KINESIN KIF4A-RELATED"/>
    <property type="match status" value="1"/>
</dbReference>
<keyword evidence="2" id="KW-0963">Cytoplasm</keyword>
<dbReference type="InterPro" id="IPR036961">
    <property type="entry name" value="Kinesin_motor_dom_sf"/>
</dbReference>
<protein>
    <recommendedName>
        <fullName evidence="7">Kinesin-like protein</fullName>
    </recommendedName>
</protein>
<keyword evidence="3 6" id="KW-0547">Nucleotide-binding</keyword>
<evidence type="ECO:0000256" key="8">
    <source>
        <dbReference type="SAM" id="Coils"/>
    </source>
</evidence>
<dbReference type="Proteomes" id="UP000018948">
    <property type="component" value="Unassembled WGS sequence"/>
</dbReference>
<dbReference type="PANTHER" id="PTHR47969:SF15">
    <property type="entry name" value="CHROMOSOME-ASSOCIATED KINESIN KIF4A-RELATED"/>
    <property type="match status" value="1"/>
</dbReference>
<dbReference type="PROSITE" id="PS00411">
    <property type="entry name" value="KINESIN_MOTOR_1"/>
    <property type="match status" value="1"/>
</dbReference>
<dbReference type="GO" id="GO:0005874">
    <property type="term" value="C:microtubule"/>
    <property type="evidence" value="ECO:0007669"/>
    <property type="project" value="UniProtKB-KW"/>
</dbReference>
<feature type="binding site" evidence="6">
    <location>
        <begin position="102"/>
        <end position="109"/>
    </location>
    <ligand>
        <name>ATP</name>
        <dbReference type="ChEBI" id="CHEBI:30616"/>
    </ligand>
</feature>
<dbReference type="GO" id="GO:0003777">
    <property type="term" value="F:microtubule motor activity"/>
    <property type="evidence" value="ECO:0007669"/>
    <property type="project" value="InterPro"/>
</dbReference>
<dbReference type="InterPro" id="IPR027417">
    <property type="entry name" value="P-loop_NTPase"/>
</dbReference>
<keyword evidence="5 8" id="KW-0175">Coiled coil</keyword>
<comment type="caution">
    <text evidence="11">The sequence shown here is derived from an EMBL/GenBank/DDBJ whole genome shotgun (WGS) entry which is preliminary data.</text>
</comment>
<dbReference type="SMART" id="SM00129">
    <property type="entry name" value="KISc"/>
    <property type="match status" value="1"/>
</dbReference>
<dbReference type="InterPro" id="IPR019821">
    <property type="entry name" value="Kinesin_motor_CS"/>
</dbReference>
<feature type="coiled-coil region" evidence="8">
    <location>
        <begin position="506"/>
        <end position="565"/>
    </location>
</feature>
<accession>W2ZS01</accession>
<feature type="coiled-coil region" evidence="8">
    <location>
        <begin position="647"/>
        <end position="685"/>
    </location>
</feature>
<gene>
    <name evidence="11" type="ORF">F442_04509</name>
</gene>
<feature type="coiled-coil region" evidence="8">
    <location>
        <begin position="400"/>
        <end position="434"/>
    </location>
</feature>
<dbReference type="GO" id="GO:0005875">
    <property type="term" value="C:microtubule associated complex"/>
    <property type="evidence" value="ECO:0007669"/>
    <property type="project" value="TreeGrafter"/>
</dbReference>
<dbReference type="AlphaFoldDB" id="W2ZS01"/>
<evidence type="ECO:0000256" key="5">
    <source>
        <dbReference type="ARBA" id="ARBA00023054"/>
    </source>
</evidence>
<feature type="domain" description="Kinesin motor" evidence="10">
    <location>
        <begin position="17"/>
        <end position="394"/>
    </location>
</feature>
<evidence type="ECO:0000256" key="7">
    <source>
        <dbReference type="RuleBase" id="RU000394"/>
    </source>
</evidence>
<evidence type="ECO:0000256" key="2">
    <source>
        <dbReference type="ARBA" id="ARBA00022490"/>
    </source>
</evidence>
<name>W2ZS01_PHYNI</name>